<evidence type="ECO:0000256" key="8">
    <source>
        <dbReference type="SAM" id="MobiDB-lite"/>
    </source>
</evidence>
<evidence type="ECO:0000256" key="5">
    <source>
        <dbReference type="ARBA" id="ARBA00023150"/>
    </source>
</evidence>
<evidence type="ECO:0000259" key="9">
    <source>
        <dbReference type="SMART" id="SM00852"/>
    </source>
</evidence>
<dbReference type="PANTHER" id="PTHR10192:SF5">
    <property type="entry name" value="GEPHYRIN"/>
    <property type="match status" value="1"/>
</dbReference>
<protein>
    <recommendedName>
        <fullName evidence="7">Molybdopterin molybdenumtransferase</fullName>
        <ecNumber evidence="7">2.10.1.1</ecNumber>
    </recommendedName>
</protein>
<dbReference type="GO" id="GO:0061599">
    <property type="term" value="F:molybdopterin molybdotransferase activity"/>
    <property type="evidence" value="ECO:0007669"/>
    <property type="project" value="UniProtKB-EC"/>
</dbReference>
<comment type="cofactor">
    <cofactor evidence="7">
        <name>Mg(2+)</name>
        <dbReference type="ChEBI" id="CHEBI:18420"/>
    </cofactor>
</comment>
<dbReference type="InterPro" id="IPR038987">
    <property type="entry name" value="MoeA-like"/>
</dbReference>
<dbReference type="SUPFAM" id="SSF63882">
    <property type="entry name" value="MoeA N-terminal region -like"/>
    <property type="match status" value="1"/>
</dbReference>
<proteinExistence type="inferred from homology"/>
<keyword evidence="4 7" id="KW-0500">Molybdenum</keyword>
<dbReference type="Proteomes" id="UP001259347">
    <property type="component" value="Unassembled WGS sequence"/>
</dbReference>
<dbReference type="InterPro" id="IPR036688">
    <property type="entry name" value="MoeA_C_domain_IV_sf"/>
</dbReference>
<dbReference type="Gene3D" id="3.90.105.10">
    <property type="entry name" value="Molybdopterin biosynthesis moea protein, domain 2"/>
    <property type="match status" value="1"/>
</dbReference>
<dbReference type="RefSeq" id="WP_310020822.1">
    <property type="nucleotide sequence ID" value="NZ_JAVDUM010000010.1"/>
</dbReference>
<sequence>MAPSHPVTPVEHAQAVAAFLAPLRTRIELPSAAETMPLAEAEGRILAADVLSTVAVPPFANSQMDGYAVRSADLASAGPDSPVRLPVGRTSAAGDPIGELREGTAAPVMTGAPIPAGADAVVPIEAADPPRFLGIGSGTGSGSGTDRHDVPEGTTVAFAAPVAPGSFVRAAGADLVPGAVILTVGTRLGPAQLGSLAAAGIAEAPVRPRPVVLLLSTGHELRPPGESLGSGQIHDANTASLSAALRESGAVVATAFAPDDADALLAVVLAHPEADLVLTTGGVSAGAFEVVRDALEPVGVAFGPVAMQPGGPQGLGIARLALGDAVRDAPVIAFPGNPVSALLSFEMFLRPVLRGIAGLPPRRPVQIAPLAHALSSPVGKHQVRRGAMRGDGSVEVGAPGSHLLHDYARATVLVHVPIGVDALPAGAEVEVWRIDE</sequence>
<evidence type="ECO:0000256" key="7">
    <source>
        <dbReference type="RuleBase" id="RU365090"/>
    </source>
</evidence>
<dbReference type="Pfam" id="PF03453">
    <property type="entry name" value="MoeA_N"/>
    <property type="match status" value="1"/>
</dbReference>
<name>A0ABU1SDP1_9MICO</name>
<dbReference type="InterPro" id="IPR036135">
    <property type="entry name" value="MoeA_linker/N_sf"/>
</dbReference>
<keyword evidence="7" id="KW-0460">Magnesium</keyword>
<dbReference type="Gene3D" id="2.170.190.11">
    <property type="entry name" value="Molybdopterin biosynthesis moea protein, domain 3"/>
    <property type="match status" value="1"/>
</dbReference>
<dbReference type="SUPFAM" id="SSF63867">
    <property type="entry name" value="MoeA C-terminal domain-like"/>
    <property type="match status" value="1"/>
</dbReference>
<dbReference type="NCBIfam" id="NF045515">
    <property type="entry name" value="Glp_gephyrin"/>
    <property type="match status" value="1"/>
</dbReference>
<dbReference type="Gene3D" id="2.40.340.10">
    <property type="entry name" value="MoeA, C-terminal, domain IV"/>
    <property type="match status" value="1"/>
</dbReference>
<dbReference type="Pfam" id="PF00994">
    <property type="entry name" value="MoCF_biosynth"/>
    <property type="match status" value="1"/>
</dbReference>
<comment type="catalytic activity">
    <reaction evidence="6">
        <text>adenylyl-molybdopterin + molybdate = Mo-molybdopterin + AMP + H(+)</text>
        <dbReference type="Rhea" id="RHEA:35047"/>
        <dbReference type="ChEBI" id="CHEBI:15378"/>
        <dbReference type="ChEBI" id="CHEBI:36264"/>
        <dbReference type="ChEBI" id="CHEBI:62727"/>
        <dbReference type="ChEBI" id="CHEBI:71302"/>
        <dbReference type="ChEBI" id="CHEBI:456215"/>
        <dbReference type="EC" id="2.10.1.1"/>
    </reaction>
</comment>
<dbReference type="InterPro" id="IPR001453">
    <property type="entry name" value="MoaB/Mog_dom"/>
</dbReference>
<keyword evidence="11" id="KW-1185">Reference proteome</keyword>
<dbReference type="Gene3D" id="3.40.980.10">
    <property type="entry name" value="MoaB/Mog-like domain"/>
    <property type="match status" value="1"/>
</dbReference>
<comment type="caution">
    <text evidence="10">The sequence shown here is derived from an EMBL/GenBank/DDBJ whole genome shotgun (WGS) entry which is preliminary data.</text>
</comment>
<keyword evidence="7 10" id="KW-0808">Transferase</keyword>
<dbReference type="InterPro" id="IPR036425">
    <property type="entry name" value="MoaB/Mog-like_dom_sf"/>
</dbReference>
<dbReference type="SUPFAM" id="SSF53218">
    <property type="entry name" value="Molybdenum cofactor biosynthesis proteins"/>
    <property type="match status" value="1"/>
</dbReference>
<dbReference type="CDD" id="cd00887">
    <property type="entry name" value="MoeA"/>
    <property type="match status" value="1"/>
</dbReference>
<dbReference type="Pfam" id="PF03454">
    <property type="entry name" value="MoeA_C"/>
    <property type="match status" value="1"/>
</dbReference>
<comment type="function">
    <text evidence="1 7">Catalyzes the insertion of molybdate into adenylated molybdopterin with the concomitant release of AMP.</text>
</comment>
<organism evidence="10 11">
    <name type="scientific">Microbacterium resistens</name>
    <dbReference type="NCBI Taxonomy" id="156977"/>
    <lineage>
        <taxon>Bacteria</taxon>
        <taxon>Bacillati</taxon>
        <taxon>Actinomycetota</taxon>
        <taxon>Actinomycetes</taxon>
        <taxon>Micrococcales</taxon>
        <taxon>Microbacteriaceae</taxon>
        <taxon>Microbacterium</taxon>
    </lineage>
</organism>
<reference evidence="10 11" key="1">
    <citation type="submission" date="2023-07" db="EMBL/GenBank/DDBJ databases">
        <title>Sorghum-associated microbial communities from plants grown in Nebraska, USA.</title>
        <authorList>
            <person name="Schachtman D."/>
        </authorList>
    </citation>
    <scope>NUCLEOTIDE SEQUENCE [LARGE SCALE GENOMIC DNA]</scope>
    <source>
        <strain evidence="10 11">2980</strain>
    </source>
</reference>
<dbReference type="InterPro" id="IPR005111">
    <property type="entry name" value="MoeA_C_domain_IV"/>
</dbReference>
<evidence type="ECO:0000256" key="3">
    <source>
        <dbReference type="ARBA" id="ARBA00010763"/>
    </source>
</evidence>
<dbReference type="EC" id="2.10.1.1" evidence="7"/>
<dbReference type="SMART" id="SM00852">
    <property type="entry name" value="MoCF_biosynth"/>
    <property type="match status" value="1"/>
</dbReference>
<accession>A0ABU1SDP1</accession>
<dbReference type="InterPro" id="IPR005110">
    <property type="entry name" value="MoeA_linker/N"/>
</dbReference>
<keyword evidence="7" id="KW-0479">Metal-binding</keyword>
<feature type="region of interest" description="Disordered" evidence="8">
    <location>
        <begin position="80"/>
        <end position="99"/>
    </location>
</feature>
<comment type="similarity">
    <text evidence="3 7">Belongs to the MoeA family.</text>
</comment>
<comment type="pathway">
    <text evidence="2 7">Cofactor biosynthesis; molybdopterin biosynthesis.</text>
</comment>
<dbReference type="EMBL" id="JAVDUM010000010">
    <property type="protein sequence ID" value="MDR6867733.1"/>
    <property type="molecule type" value="Genomic_DNA"/>
</dbReference>
<evidence type="ECO:0000256" key="2">
    <source>
        <dbReference type="ARBA" id="ARBA00005046"/>
    </source>
</evidence>
<evidence type="ECO:0000313" key="11">
    <source>
        <dbReference type="Proteomes" id="UP001259347"/>
    </source>
</evidence>
<evidence type="ECO:0000313" key="10">
    <source>
        <dbReference type="EMBL" id="MDR6867733.1"/>
    </source>
</evidence>
<dbReference type="PANTHER" id="PTHR10192">
    <property type="entry name" value="MOLYBDOPTERIN BIOSYNTHESIS PROTEIN"/>
    <property type="match status" value="1"/>
</dbReference>
<keyword evidence="5 7" id="KW-0501">Molybdenum cofactor biosynthesis</keyword>
<evidence type="ECO:0000256" key="6">
    <source>
        <dbReference type="ARBA" id="ARBA00047317"/>
    </source>
</evidence>
<evidence type="ECO:0000256" key="1">
    <source>
        <dbReference type="ARBA" id="ARBA00002901"/>
    </source>
</evidence>
<feature type="domain" description="MoaB/Mog" evidence="9">
    <location>
        <begin position="213"/>
        <end position="355"/>
    </location>
</feature>
<evidence type="ECO:0000256" key="4">
    <source>
        <dbReference type="ARBA" id="ARBA00022505"/>
    </source>
</evidence>
<gene>
    <name evidence="10" type="ORF">J2Y69_002341</name>
</gene>